<name>A0A9W5Y9A4_9FIRM</name>
<organism evidence="1 2">
    <name type="scientific">Vallitalea longa</name>
    <dbReference type="NCBI Taxonomy" id="2936439"/>
    <lineage>
        <taxon>Bacteria</taxon>
        <taxon>Bacillati</taxon>
        <taxon>Bacillota</taxon>
        <taxon>Clostridia</taxon>
        <taxon>Lachnospirales</taxon>
        <taxon>Vallitaleaceae</taxon>
        <taxon>Vallitalea</taxon>
    </lineage>
</organism>
<comment type="caution">
    <text evidence="1">The sequence shown here is derived from an EMBL/GenBank/DDBJ whole genome shotgun (WGS) entry which is preliminary data.</text>
</comment>
<dbReference type="Proteomes" id="UP001144256">
    <property type="component" value="Unassembled WGS sequence"/>
</dbReference>
<dbReference type="RefSeq" id="WP_281811364.1">
    <property type="nucleotide sequence ID" value="NZ_BRLB01000001.1"/>
</dbReference>
<gene>
    <name evidence="1" type="ORF">SH1V18_02240</name>
</gene>
<dbReference type="EMBL" id="BRLB01000001">
    <property type="protein sequence ID" value="GKX27744.1"/>
    <property type="molecule type" value="Genomic_DNA"/>
</dbReference>
<dbReference type="AlphaFoldDB" id="A0A9W5Y9A4"/>
<dbReference type="Pfam" id="PF19641">
    <property type="entry name" value="DUF6144"/>
    <property type="match status" value="1"/>
</dbReference>
<reference evidence="1" key="1">
    <citation type="submission" date="2022-06" db="EMBL/GenBank/DDBJ databases">
        <title>Vallitalea longa sp. nov., an anaerobic bacterium isolated from marine sediment.</title>
        <authorList>
            <person name="Hirano S."/>
            <person name="Terahara T."/>
            <person name="Mori K."/>
            <person name="Hamada M."/>
            <person name="Matsumoto R."/>
            <person name="Kobayashi T."/>
        </authorList>
    </citation>
    <scope>NUCLEOTIDE SEQUENCE</scope>
    <source>
        <strain evidence="1">SH18-1</strain>
    </source>
</reference>
<evidence type="ECO:0000313" key="1">
    <source>
        <dbReference type="EMBL" id="GKX27744.1"/>
    </source>
</evidence>
<accession>A0A9W5Y9A4</accession>
<keyword evidence="2" id="KW-1185">Reference proteome</keyword>
<sequence>MPMHEEVKKLIKNITKYSNLDVAHEIALGKDLPLNPTINEKNAWVDYITSELEKRFDDKMIKDIRMGCYCGENGKLKESKVFIKRIYDDSKTMTEFVDKMNEYEAGWYIEDGYLHTKYFSCPCPMLEDIEILPTKTWCYCTVGYNKEIFQYVFGCEVDIELLESIKMGDSQCLMKIIPLSRTK</sequence>
<protein>
    <submittedName>
        <fullName evidence="1">Uncharacterized protein</fullName>
    </submittedName>
</protein>
<proteinExistence type="predicted"/>
<dbReference type="InterPro" id="IPR046142">
    <property type="entry name" value="DUF6144"/>
</dbReference>
<evidence type="ECO:0000313" key="2">
    <source>
        <dbReference type="Proteomes" id="UP001144256"/>
    </source>
</evidence>